<keyword evidence="8" id="KW-0090">Biological rhythms</keyword>
<accession>A0A7L4NMK3</accession>
<keyword evidence="5" id="KW-0963">Cytoplasm</keyword>
<feature type="domain" description="NR LBD" evidence="16">
    <location>
        <begin position="18"/>
        <end position="254"/>
    </location>
</feature>
<name>A0A7L4NMK3_9AVES</name>
<dbReference type="PROSITE" id="PS51843">
    <property type="entry name" value="NR_LBD"/>
    <property type="match status" value="1"/>
</dbReference>
<evidence type="ECO:0000256" key="2">
    <source>
        <dbReference type="ARBA" id="ARBA00004496"/>
    </source>
</evidence>
<evidence type="ECO:0000256" key="1">
    <source>
        <dbReference type="ARBA" id="ARBA00004123"/>
    </source>
</evidence>
<proteinExistence type="inferred from homology"/>
<dbReference type="SMART" id="SM00430">
    <property type="entry name" value="HOLI"/>
    <property type="match status" value="1"/>
</dbReference>
<evidence type="ECO:0000256" key="8">
    <source>
        <dbReference type="ARBA" id="ARBA00023108"/>
    </source>
</evidence>
<dbReference type="Pfam" id="PF00104">
    <property type="entry name" value="Hormone_recep"/>
    <property type="match status" value="1"/>
</dbReference>
<evidence type="ECO:0000313" key="17">
    <source>
        <dbReference type="EMBL" id="NXY90672.1"/>
    </source>
</evidence>
<dbReference type="Gene3D" id="1.10.565.10">
    <property type="entry name" value="Retinoid X Receptor"/>
    <property type="match status" value="1"/>
</dbReference>
<evidence type="ECO:0000256" key="14">
    <source>
        <dbReference type="ARBA" id="ARBA00078042"/>
    </source>
</evidence>
<evidence type="ECO:0000256" key="9">
    <source>
        <dbReference type="ARBA" id="ARBA00023163"/>
    </source>
</evidence>
<evidence type="ECO:0000256" key="7">
    <source>
        <dbReference type="ARBA" id="ARBA00023015"/>
    </source>
</evidence>
<comment type="subcellular location">
    <subcellularLocation>
        <location evidence="2">Cytoplasm</location>
    </subcellularLocation>
    <subcellularLocation>
        <location evidence="1">Nucleus</location>
    </subcellularLocation>
</comment>
<dbReference type="InterPro" id="IPR000536">
    <property type="entry name" value="Nucl_hrmn_rcpt_lig-bd"/>
</dbReference>
<dbReference type="Proteomes" id="UP000586704">
    <property type="component" value="Unassembled WGS sequence"/>
</dbReference>
<evidence type="ECO:0000256" key="3">
    <source>
        <dbReference type="ARBA" id="ARBA00006647"/>
    </source>
</evidence>
<dbReference type="GO" id="GO:0005737">
    <property type="term" value="C:cytoplasm"/>
    <property type="evidence" value="ECO:0007669"/>
    <property type="project" value="UniProtKB-SubCell"/>
</dbReference>
<sequence>ACERCRCHGEDRHGGAILYTLLSQNLSHGRAGTGSGHQRCQCHQPRTVCLRTPRVTCRAASNVLVKTISFLKNLPSFHLLPREDQLLLLDSCWAPLFLLGLVQEMVTFEVMETPAPSMLKKILLDGRSRWQEPQWAQPTLAAVERLQCCLNTFWSLDLSPKEHAYLKGAVLFNPDIPGLRAPLYIESLQREAQRALQEFLQPLHPEDRGRFARILLISSTLKSIPPTLITDLFFRPIIGNADIVELLVEMLYEISGGQLAP</sequence>
<keyword evidence="10" id="KW-0675">Receptor</keyword>
<dbReference type="PANTHER" id="PTHR24081">
    <property type="entry name" value="NUCLEAR RECEPTOR SUBFAMILY 0 GROUP B"/>
    <property type="match status" value="1"/>
</dbReference>
<evidence type="ECO:0000256" key="13">
    <source>
        <dbReference type="ARBA" id="ARBA00072464"/>
    </source>
</evidence>
<dbReference type="FunFam" id="1.10.565.10:FF:000028">
    <property type="entry name" value="Nuclear receptor subfamily 0 group B member 2"/>
    <property type="match status" value="1"/>
</dbReference>
<evidence type="ECO:0000313" key="18">
    <source>
        <dbReference type="Proteomes" id="UP000586704"/>
    </source>
</evidence>
<evidence type="ECO:0000256" key="4">
    <source>
        <dbReference type="ARBA" id="ARBA00022481"/>
    </source>
</evidence>
<keyword evidence="6" id="KW-0678">Repressor</keyword>
<feature type="non-terminal residue" evidence="17">
    <location>
        <position position="1"/>
    </location>
</feature>
<evidence type="ECO:0000259" key="16">
    <source>
        <dbReference type="PROSITE" id="PS51843"/>
    </source>
</evidence>
<keyword evidence="9" id="KW-0804">Transcription</keyword>
<dbReference type="GO" id="GO:0003714">
    <property type="term" value="F:transcription corepressor activity"/>
    <property type="evidence" value="ECO:0007669"/>
    <property type="project" value="TreeGrafter"/>
</dbReference>
<dbReference type="EMBL" id="VYZU01084029">
    <property type="protein sequence ID" value="NXY90672.1"/>
    <property type="molecule type" value="Genomic_DNA"/>
</dbReference>
<evidence type="ECO:0000256" key="5">
    <source>
        <dbReference type="ARBA" id="ARBA00022490"/>
    </source>
</evidence>
<evidence type="ECO:0000256" key="11">
    <source>
        <dbReference type="ARBA" id="ARBA00023242"/>
    </source>
</evidence>
<evidence type="ECO:0000256" key="10">
    <source>
        <dbReference type="ARBA" id="ARBA00023170"/>
    </source>
</evidence>
<dbReference type="PANTHER" id="PTHR24081:SF0">
    <property type="entry name" value="NUCLEAR RECEPTOR SUBFAMILY 0 GROUP B MEMBER 2"/>
    <property type="match status" value="1"/>
</dbReference>
<dbReference type="AlphaFoldDB" id="A0A7L4NMK3"/>
<dbReference type="InterPro" id="IPR035500">
    <property type="entry name" value="NHR-like_dom_sf"/>
</dbReference>
<dbReference type="SUPFAM" id="SSF48508">
    <property type="entry name" value="Nuclear receptor ligand-binding domain"/>
    <property type="match status" value="1"/>
</dbReference>
<comment type="function">
    <text evidence="12">Transcriptional regulator that acts as a negative regulator of receptor-dependent signaling pathways. Specifically inhibits transactivation of the nuclear receptor with which it interacts. Inhibits transcriptional activity of NEUROD1 on E-box-containing promoter by interfering with the coactivation function of the p300/CBP-mediated transcription complex for NEUROD1. Essential component of the liver circadian clock which via its interaction with NR1D1 and RORG regulates NPAS2-mediated hepatic lipid metabolism. Regulates the circadian expression of cytochrome P450 (CYP) enzymes. Represses: NR5A2 and HNF4A to down-regulate CYP2C38, NFLI3 to up-regulate CYP2A5, BHLHE41/HNF1A axis to up-regulate CYP1A2, CYP2E1 and CYP3A11, and NR1D1 to up-regulate CYP2B10, CYP4A10 and CYP4A14.</text>
</comment>
<keyword evidence="11" id="KW-0539">Nucleus</keyword>
<keyword evidence="4" id="KW-0488">Methylation</keyword>
<feature type="non-terminal residue" evidence="17">
    <location>
        <position position="261"/>
    </location>
</feature>
<keyword evidence="18" id="KW-1185">Reference proteome</keyword>
<reference evidence="17 18" key="1">
    <citation type="submission" date="2020-02" db="EMBL/GenBank/DDBJ databases">
        <title>Bird 10,000 Genomes (B10K) Project - Family phase.</title>
        <authorList>
            <person name="Zhang G."/>
        </authorList>
    </citation>
    <scope>NUCLEOTIDE SEQUENCE [LARGE SCALE GENOMIC DNA]</scope>
    <source>
        <strain evidence="17">B10K-DU-013-51</strain>
        <tissue evidence="17">Mixed tissue sample</tissue>
    </source>
</reference>
<protein>
    <recommendedName>
        <fullName evidence="13">Nuclear receptor subfamily 0 group B member 2</fullName>
    </recommendedName>
    <alternativeName>
        <fullName evidence="15">Orphan nuclear receptor SHP</fullName>
    </alternativeName>
    <alternativeName>
        <fullName evidence="14">Small heterodimer partner</fullName>
    </alternativeName>
</protein>
<comment type="caution">
    <text evidence="17">The sequence shown here is derived from an EMBL/GenBank/DDBJ whole genome shotgun (WGS) entry which is preliminary data.</text>
</comment>
<evidence type="ECO:0000256" key="6">
    <source>
        <dbReference type="ARBA" id="ARBA00022491"/>
    </source>
</evidence>
<dbReference type="GO" id="GO:0000122">
    <property type="term" value="P:negative regulation of transcription by RNA polymerase II"/>
    <property type="evidence" value="ECO:0007669"/>
    <property type="project" value="TreeGrafter"/>
</dbReference>
<evidence type="ECO:0000256" key="15">
    <source>
        <dbReference type="ARBA" id="ARBA00081893"/>
    </source>
</evidence>
<dbReference type="GO" id="GO:0005634">
    <property type="term" value="C:nucleus"/>
    <property type="evidence" value="ECO:0007669"/>
    <property type="project" value="UniProtKB-SubCell"/>
</dbReference>
<dbReference type="PRINTS" id="PR00398">
    <property type="entry name" value="STRDHORMONER"/>
</dbReference>
<comment type="similarity">
    <text evidence="3">Belongs to the nuclear hormone receptor family. NR0 subfamily.</text>
</comment>
<evidence type="ECO:0000256" key="12">
    <source>
        <dbReference type="ARBA" id="ARBA00056248"/>
    </source>
</evidence>
<dbReference type="OrthoDB" id="9926883at2759"/>
<dbReference type="InterPro" id="IPR033544">
    <property type="entry name" value="NR0B1/2"/>
</dbReference>
<gene>
    <name evidence="17" type="primary">Nr0b2</name>
    <name evidence="17" type="ORF">CEYCYA_R09832</name>
</gene>
<organism evidence="17 18">
    <name type="scientific">Ceyx cyanopectus</name>
    <name type="common">Indigo-banded kingfisher</name>
    <dbReference type="NCBI Taxonomy" id="390723"/>
    <lineage>
        <taxon>Eukaryota</taxon>
        <taxon>Metazoa</taxon>
        <taxon>Chordata</taxon>
        <taxon>Craniata</taxon>
        <taxon>Vertebrata</taxon>
        <taxon>Euteleostomi</taxon>
        <taxon>Archelosauria</taxon>
        <taxon>Archosauria</taxon>
        <taxon>Dinosauria</taxon>
        <taxon>Saurischia</taxon>
        <taxon>Theropoda</taxon>
        <taxon>Coelurosauria</taxon>
        <taxon>Aves</taxon>
        <taxon>Neognathae</taxon>
        <taxon>Neoaves</taxon>
        <taxon>Telluraves</taxon>
        <taxon>Coraciimorphae</taxon>
        <taxon>Coraciiformes</taxon>
        <taxon>Alcedinidae</taxon>
        <taxon>Ceyx</taxon>
    </lineage>
</organism>
<dbReference type="InterPro" id="IPR001723">
    <property type="entry name" value="Nuclear_hrmn_rcpt"/>
</dbReference>
<dbReference type="GO" id="GO:0007623">
    <property type="term" value="P:circadian rhythm"/>
    <property type="evidence" value="ECO:0007669"/>
    <property type="project" value="TreeGrafter"/>
</dbReference>
<keyword evidence="7" id="KW-0805">Transcription regulation</keyword>